<evidence type="ECO:0000256" key="8">
    <source>
        <dbReference type="SAM" id="Phobius"/>
    </source>
</evidence>
<feature type="compositionally biased region" description="Polar residues" evidence="7">
    <location>
        <begin position="39"/>
        <end position="54"/>
    </location>
</feature>
<reference evidence="10 11" key="1">
    <citation type="journal article" date="2006" name="Nature">
        <title>Global trends of whole-genome duplications revealed by the ciliate Paramecium tetraurelia.</title>
        <authorList>
            <consortium name="Genoscope"/>
            <person name="Aury J.-M."/>
            <person name="Jaillon O."/>
            <person name="Duret L."/>
            <person name="Noel B."/>
            <person name="Jubin C."/>
            <person name="Porcel B.M."/>
            <person name="Segurens B."/>
            <person name="Daubin V."/>
            <person name="Anthouard V."/>
            <person name="Aiach N."/>
            <person name="Arnaiz O."/>
            <person name="Billaut A."/>
            <person name="Beisson J."/>
            <person name="Blanc I."/>
            <person name="Bouhouche K."/>
            <person name="Camara F."/>
            <person name="Duharcourt S."/>
            <person name="Guigo R."/>
            <person name="Gogendeau D."/>
            <person name="Katinka M."/>
            <person name="Keller A.-M."/>
            <person name="Kissmehl R."/>
            <person name="Klotz C."/>
            <person name="Koll F."/>
            <person name="Le Moue A."/>
            <person name="Lepere C."/>
            <person name="Malinsky S."/>
            <person name="Nowacki M."/>
            <person name="Nowak J.K."/>
            <person name="Plattner H."/>
            <person name="Poulain J."/>
            <person name="Ruiz F."/>
            <person name="Serrano V."/>
            <person name="Zagulski M."/>
            <person name="Dessen P."/>
            <person name="Betermier M."/>
            <person name="Weissenbach J."/>
            <person name="Scarpelli C."/>
            <person name="Schachter V."/>
            <person name="Sperling L."/>
            <person name="Meyer E."/>
            <person name="Cohen J."/>
            <person name="Wincker P."/>
        </authorList>
    </citation>
    <scope>NUCLEOTIDE SEQUENCE [LARGE SCALE GENOMIC DNA]</scope>
    <source>
        <strain evidence="10 11">Stock d4-2</strain>
    </source>
</reference>
<dbReference type="GeneID" id="5021168"/>
<feature type="transmembrane region" description="Helical" evidence="8">
    <location>
        <begin position="348"/>
        <end position="371"/>
    </location>
</feature>
<dbReference type="InterPro" id="IPR005821">
    <property type="entry name" value="Ion_trans_dom"/>
</dbReference>
<feature type="domain" description="Cyclic nucleotide-binding" evidence="9">
    <location>
        <begin position="572"/>
        <end position="643"/>
    </location>
</feature>
<dbReference type="KEGG" id="ptm:GSPATT00036769001"/>
<organism evidence="10 11">
    <name type="scientific">Paramecium tetraurelia</name>
    <dbReference type="NCBI Taxonomy" id="5888"/>
    <lineage>
        <taxon>Eukaryota</taxon>
        <taxon>Sar</taxon>
        <taxon>Alveolata</taxon>
        <taxon>Ciliophora</taxon>
        <taxon>Intramacronucleata</taxon>
        <taxon>Oligohymenophorea</taxon>
        <taxon>Peniculida</taxon>
        <taxon>Parameciidae</taxon>
        <taxon>Paramecium</taxon>
    </lineage>
</organism>
<sequence>MSSQLPQLMITEQPMDEYQDFISHSLSDVCFSVSKFQSKGNNVSENSLDQDYQQNMNSNPLSPNNINLTKPSNDSSDQKQIIQMQQRPSVSSTQERIYKDFFQYSLIQKFVHRISFKKKLNSMFDKYHFDVINDLGATFNLNLFRENTIKMRPIIVKQVQKIENRCFIKFNRFRSLFLLKWNFFINKIPLIYPESKLKMLWDAIVTLARFYFIYVIPMDLAWETQSFMFDILIVPTSLMLTLLIIDFVLSFNNAYYEFGSIVTDRRKIAQYVFTKTYGLDILSVLVLITFLIISVVQSQQVRLTENWYHLLLLLFLIQYKNISKLSEQVEEALNLSKQVSSLLELGKLIFLLFFVLHIFSCLWFWVGTYSYKNDHKTWLNLKNLEEADWNIQYLYSFYFSTVTMFTVGYGDITPQSTFETVLCIMFMMICSIQLSYSVSTVSAIIDKISFYSKEKRKKVQTINTYMQNKNISYELQFKIREYLNYYWQCNQQEETEEEKNIINQLSENLRESLQFEANSMILNNCPLFKNHFSVQLKKKLVKKIKSIVVQPENIIDFDHLFPSQKMNQFICFVEEGEIQIFIENEMLQNHVSYNSISIVNTVSKGSSLGLMSFITGIKARERFKSIGFSKLLLLSRDDFLKIIPEFPEDYEAFREMHDDLIYNSDSEFLKLGCFSCKSVSHKVIDCPLVHFIPDKEFLVKKHQFSKDQKRNEMCKFKFKRNQKRTHNYFQVFNDLDLIQETSDLFQADNYKQCLFYEELEDDVEKLKIQQINIPRPSCYFLQDSIKEEPEEDFFMPMNLLNQRKSQINKITKKSMSLLVDDDLMPLQHFRGINKFKRAVEIVKSLNKIINRKSLKAQTKNILASLSNENYKDSEQKQLLNSIKKRLKYIEDHNIEWRESDLQEMEFLKMRLQMLIQLNAQKPEKFDQIECVKQYKFYNIHNNVDQILTIYNEFYKVKLKEQQNIPQVFKQFVKYLMYPYSFIHKYKFKSDNFNMREIKQEETNQQKKKNQFSKLLTLHKQSKNLRKKLNVKKAQIQPL</sequence>
<evidence type="ECO:0000256" key="7">
    <source>
        <dbReference type="SAM" id="MobiDB-lite"/>
    </source>
</evidence>
<keyword evidence="3 8" id="KW-0812">Transmembrane</keyword>
<dbReference type="Pfam" id="PF00520">
    <property type="entry name" value="Ion_trans"/>
    <property type="match status" value="1"/>
</dbReference>
<dbReference type="SUPFAM" id="SSF81324">
    <property type="entry name" value="Voltage-gated potassium channels"/>
    <property type="match status" value="1"/>
</dbReference>
<dbReference type="InterPro" id="IPR000595">
    <property type="entry name" value="cNMP-bd_dom"/>
</dbReference>
<feature type="region of interest" description="Disordered" evidence="7">
    <location>
        <begin position="39"/>
        <end position="86"/>
    </location>
</feature>
<dbReference type="Proteomes" id="UP000000600">
    <property type="component" value="Unassembled WGS sequence"/>
</dbReference>
<dbReference type="PANTHER" id="PTHR45689:SF5">
    <property type="entry name" value="I[[H]] CHANNEL, ISOFORM E"/>
    <property type="match status" value="1"/>
</dbReference>
<evidence type="ECO:0000259" key="9">
    <source>
        <dbReference type="PROSITE" id="PS50042"/>
    </source>
</evidence>
<keyword evidence="11" id="KW-1185">Reference proteome</keyword>
<protein>
    <recommendedName>
        <fullName evidence="9">Cyclic nucleotide-binding domain-containing protein</fullName>
    </recommendedName>
</protein>
<feature type="compositionally biased region" description="Polar residues" evidence="7">
    <location>
        <begin position="69"/>
        <end position="86"/>
    </location>
</feature>
<evidence type="ECO:0000313" key="10">
    <source>
        <dbReference type="EMBL" id="CAK67986.1"/>
    </source>
</evidence>
<feature type="transmembrane region" description="Helical" evidence="8">
    <location>
        <begin position="199"/>
        <end position="217"/>
    </location>
</feature>
<evidence type="ECO:0000256" key="5">
    <source>
        <dbReference type="ARBA" id="ARBA00023065"/>
    </source>
</evidence>
<dbReference type="GO" id="GO:0005249">
    <property type="term" value="F:voltage-gated potassium channel activity"/>
    <property type="evidence" value="ECO:0000318"/>
    <property type="project" value="GO_Central"/>
</dbReference>
<dbReference type="GO" id="GO:0003254">
    <property type="term" value="P:regulation of membrane depolarization"/>
    <property type="evidence" value="ECO:0000318"/>
    <property type="project" value="GO_Central"/>
</dbReference>
<dbReference type="OrthoDB" id="421226at2759"/>
<evidence type="ECO:0000256" key="4">
    <source>
        <dbReference type="ARBA" id="ARBA00022989"/>
    </source>
</evidence>
<name>A0CB19_PARTE</name>
<evidence type="ECO:0000256" key="2">
    <source>
        <dbReference type="ARBA" id="ARBA00022448"/>
    </source>
</evidence>
<dbReference type="HOGENOM" id="CLU_007129_0_0_1"/>
<dbReference type="STRING" id="5888.A0CB19"/>
<feature type="transmembrane region" description="Helical" evidence="8">
    <location>
        <begin position="237"/>
        <end position="256"/>
    </location>
</feature>
<keyword evidence="2" id="KW-0813">Transport</keyword>
<dbReference type="eggNOG" id="KOG0500">
    <property type="taxonomic scope" value="Eukaryota"/>
</dbReference>
<evidence type="ECO:0000256" key="6">
    <source>
        <dbReference type="ARBA" id="ARBA00023136"/>
    </source>
</evidence>
<dbReference type="OMA" id="QINIPRP"/>
<proteinExistence type="predicted"/>
<dbReference type="GO" id="GO:0035725">
    <property type="term" value="P:sodium ion transmembrane transport"/>
    <property type="evidence" value="ECO:0000318"/>
    <property type="project" value="GO_Central"/>
</dbReference>
<dbReference type="Gene3D" id="2.60.120.10">
    <property type="entry name" value="Jelly Rolls"/>
    <property type="match status" value="1"/>
</dbReference>
<feature type="transmembrane region" description="Helical" evidence="8">
    <location>
        <begin position="277"/>
        <end position="295"/>
    </location>
</feature>
<evidence type="ECO:0000313" key="11">
    <source>
        <dbReference type="Proteomes" id="UP000000600"/>
    </source>
</evidence>
<accession>A0CB19</accession>
<dbReference type="GO" id="GO:0098855">
    <property type="term" value="C:HCN channel complex"/>
    <property type="evidence" value="ECO:0000318"/>
    <property type="project" value="GO_Central"/>
</dbReference>
<keyword evidence="5" id="KW-0406">Ion transport</keyword>
<dbReference type="InParanoid" id="A0CB19"/>
<dbReference type="PANTHER" id="PTHR45689">
    <property type="entry name" value="I[[H]] CHANNEL, ISOFORM E"/>
    <property type="match status" value="1"/>
</dbReference>
<dbReference type="InterPro" id="IPR051413">
    <property type="entry name" value="K/Na_HCN_channel"/>
</dbReference>
<dbReference type="InterPro" id="IPR018490">
    <property type="entry name" value="cNMP-bd_dom_sf"/>
</dbReference>
<dbReference type="RefSeq" id="XP_001435383.1">
    <property type="nucleotide sequence ID" value="XM_001435346.1"/>
</dbReference>
<keyword evidence="6 8" id="KW-0472">Membrane</keyword>
<dbReference type="InterPro" id="IPR014710">
    <property type="entry name" value="RmlC-like_jellyroll"/>
</dbReference>
<dbReference type="Gene3D" id="1.10.287.630">
    <property type="entry name" value="Helix hairpin bin"/>
    <property type="match status" value="1"/>
</dbReference>
<feature type="transmembrane region" description="Helical" evidence="8">
    <location>
        <begin position="421"/>
        <end position="445"/>
    </location>
</feature>
<dbReference type="AlphaFoldDB" id="A0CB19"/>
<evidence type="ECO:0000256" key="1">
    <source>
        <dbReference type="ARBA" id="ARBA00004141"/>
    </source>
</evidence>
<feature type="compositionally biased region" description="Low complexity" evidence="7">
    <location>
        <begin position="55"/>
        <end position="68"/>
    </location>
</feature>
<dbReference type="Gene3D" id="1.10.287.70">
    <property type="match status" value="1"/>
</dbReference>
<feature type="transmembrane region" description="Helical" evidence="8">
    <location>
        <begin position="391"/>
        <end position="409"/>
    </location>
</feature>
<gene>
    <name evidence="10" type="ORF">GSPATT00036769001</name>
</gene>
<keyword evidence="4 8" id="KW-1133">Transmembrane helix</keyword>
<dbReference type="GO" id="GO:0071805">
    <property type="term" value="P:potassium ion transmembrane transport"/>
    <property type="evidence" value="ECO:0000318"/>
    <property type="project" value="GO_Central"/>
</dbReference>
<dbReference type="EMBL" id="CT868056">
    <property type="protein sequence ID" value="CAK67986.1"/>
    <property type="molecule type" value="Genomic_DNA"/>
</dbReference>
<dbReference type="SUPFAM" id="SSF51206">
    <property type="entry name" value="cAMP-binding domain-like"/>
    <property type="match status" value="1"/>
</dbReference>
<evidence type="ECO:0000256" key="3">
    <source>
        <dbReference type="ARBA" id="ARBA00022692"/>
    </source>
</evidence>
<dbReference type="PROSITE" id="PS50042">
    <property type="entry name" value="CNMP_BINDING_3"/>
    <property type="match status" value="1"/>
</dbReference>
<comment type="subcellular location">
    <subcellularLocation>
        <location evidence="1">Membrane</location>
        <topology evidence="1">Multi-pass membrane protein</topology>
    </subcellularLocation>
</comment>